<keyword evidence="1" id="KW-0812">Transmembrane</keyword>
<dbReference type="InterPro" id="IPR032675">
    <property type="entry name" value="LRR_dom_sf"/>
</dbReference>
<proteinExistence type="predicted"/>
<name>A0A8S3V3V6_MYTED</name>
<dbReference type="SUPFAM" id="SSF52058">
    <property type="entry name" value="L domain-like"/>
    <property type="match status" value="1"/>
</dbReference>
<dbReference type="InterPro" id="IPR035897">
    <property type="entry name" value="Toll_tir_struct_dom_sf"/>
</dbReference>
<evidence type="ECO:0000313" key="2">
    <source>
        <dbReference type="EMBL" id="CAG2249316.1"/>
    </source>
</evidence>
<keyword evidence="3" id="KW-1185">Reference proteome</keyword>
<dbReference type="AlphaFoldDB" id="A0A8S3V3V6"/>
<dbReference type="Gene3D" id="3.40.50.10140">
    <property type="entry name" value="Toll/interleukin-1 receptor homology (TIR) domain"/>
    <property type="match status" value="1"/>
</dbReference>
<evidence type="ECO:0008006" key="4">
    <source>
        <dbReference type="Google" id="ProtNLM"/>
    </source>
</evidence>
<feature type="transmembrane region" description="Helical" evidence="1">
    <location>
        <begin position="91"/>
        <end position="114"/>
    </location>
</feature>
<organism evidence="2 3">
    <name type="scientific">Mytilus edulis</name>
    <name type="common">Blue mussel</name>
    <dbReference type="NCBI Taxonomy" id="6550"/>
    <lineage>
        <taxon>Eukaryota</taxon>
        <taxon>Metazoa</taxon>
        <taxon>Spiralia</taxon>
        <taxon>Lophotrochozoa</taxon>
        <taxon>Mollusca</taxon>
        <taxon>Bivalvia</taxon>
        <taxon>Autobranchia</taxon>
        <taxon>Pteriomorphia</taxon>
        <taxon>Mytilida</taxon>
        <taxon>Mytiloidea</taxon>
        <taxon>Mytilidae</taxon>
        <taxon>Mytilinae</taxon>
        <taxon>Mytilus</taxon>
    </lineage>
</organism>
<dbReference type="Proteomes" id="UP000683360">
    <property type="component" value="Unassembled WGS sequence"/>
</dbReference>
<dbReference type="Gene3D" id="3.80.10.10">
    <property type="entry name" value="Ribonuclease Inhibitor"/>
    <property type="match status" value="1"/>
</dbReference>
<keyword evidence="1" id="KW-1133">Transmembrane helix</keyword>
<comment type="caution">
    <text evidence="2">The sequence shown here is derived from an EMBL/GenBank/DDBJ whole genome shotgun (WGS) entry which is preliminary data.</text>
</comment>
<reference evidence="2" key="1">
    <citation type="submission" date="2021-03" db="EMBL/GenBank/DDBJ databases">
        <authorList>
            <person name="Bekaert M."/>
        </authorList>
    </citation>
    <scope>NUCLEOTIDE SEQUENCE</scope>
</reference>
<evidence type="ECO:0000256" key="1">
    <source>
        <dbReference type="SAM" id="Phobius"/>
    </source>
</evidence>
<dbReference type="OrthoDB" id="6151426at2759"/>
<keyword evidence="1" id="KW-0472">Membrane</keyword>
<dbReference type="SUPFAM" id="SSF52200">
    <property type="entry name" value="Toll/Interleukin receptor TIR domain"/>
    <property type="match status" value="1"/>
</dbReference>
<gene>
    <name evidence="2" type="ORF">MEDL_61057</name>
</gene>
<protein>
    <recommendedName>
        <fullName evidence="4">TIR domain-containing protein</fullName>
    </recommendedName>
</protein>
<evidence type="ECO:0000313" key="3">
    <source>
        <dbReference type="Proteomes" id="UP000683360"/>
    </source>
</evidence>
<dbReference type="EMBL" id="CAJPWZ010002969">
    <property type="protein sequence ID" value="CAG2249316.1"/>
    <property type="molecule type" value="Genomic_DNA"/>
</dbReference>
<sequence length="351" mass="41642">MKKLKFLKVDSNVLGYLPRTIRSLNLDEMYIDHNPLLCDCNSLWLKHWMLDNILALKRLEDIKCRSFNGIEKFLQVPNEKFTCVKNFANSFLAEILGTLFGIAVMCLLTIAIVFRQSIKVLLYFKLGFHPFDRQSCEDYETIDITFVYSEMYEDFIMKKSKILEKFVVCYTTKHFVPGYSWDTNIRNAVHYSKYVLILLTDDVEANIFNSTFAACEQKFEKRIDFLLGFIKTKRNIDEFKVSKGFKRYFKLHQKLKPDSMLFWENLSYKLASSANRIRKENDIELNQNIEDQLFCESNVRETESNCEAYDAFIYYVDEDQDYSENKLKKKLKKIDNYKIISIDQIHPVSWD</sequence>
<accession>A0A8S3V3V6</accession>